<evidence type="ECO:0008006" key="4">
    <source>
        <dbReference type="Google" id="ProtNLM"/>
    </source>
</evidence>
<keyword evidence="3" id="KW-1185">Reference proteome</keyword>
<name>A0A5M4AVU1_9BACT</name>
<dbReference type="RefSeq" id="WP_025863713.1">
    <property type="nucleotide sequence ID" value="NZ_BLAX01000001.1"/>
</dbReference>
<proteinExistence type="predicted"/>
<organism evidence="2 3">
    <name type="scientific">Prolixibacter bellariivorans</name>
    <dbReference type="NCBI Taxonomy" id="314319"/>
    <lineage>
        <taxon>Bacteria</taxon>
        <taxon>Pseudomonadati</taxon>
        <taxon>Bacteroidota</taxon>
        <taxon>Bacteroidia</taxon>
        <taxon>Marinilabiliales</taxon>
        <taxon>Prolixibacteraceae</taxon>
        <taxon>Prolixibacter</taxon>
    </lineage>
</organism>
<dbReference type="EMBL" id="BLAX01000001">
    <property type="protein sequence ID" value="GET31681.1"/>
    <property type="molecule type" value="Genomic_DNA"/>
</dbReference>
<dbReference type="OrthoDB" id="5405846at2"/>
<evidence type="ECO:0000256" key="1">
    <source>
        <dbReference type="SAM" id="SignalP"/>
    </source>
</evidence>
<comment type="caution">
    <text evidence="2">The sequence shown here is derived from an EMBL/GenBank/DDBJ whole genome shotgun (WGS) entry which is preliminary data.</text>
</comment>
<evidence type="ECO:0000313" key="2">
    <source>
        <dbReference type="EMBL" id="GET31681.1"/>
    </source>
</evidence>
<dbReference type="PROSITE" id="PS51257">
    <property type="entry name" value="PROKAR_LIPOPROTEIN"/>
    <property type="match status" value="1"/>
</dbReference>
<dbReference type="AlphaFoldDB" id="A0A5M4AVU1"/>
<evidence type="ECO:0000313" key="3">
    <source>
        <dbReference type="Proteomes" id="UP000391834"/>
    </source>
</evidence>
<gene>
    <name evidence="2" type="ORF">PbJCM13498_05440</name>
</gene>
<reference evidence="2 3" key="1">
    <citation type="submission" date="2019-10" db="EMBL/GenBank/DDBJ databases">
        <title>Prolixibacter strains distinguished by the presence of nitrate reductase genes were adept at nitrate-dependent anaerobic corrosion of metallic iron and carbon steel.</title>
        <authorList>
            <person name="Iino T."/>
            <person name="Shono N."/>
            <person name="Ito K."/>
            <person name="Nakamura R."/>
            <person name="Sueoka K."/>
            <person name="Harayama S."/>
            <person name="Ohkuma M."/>
        </authorList>
    </citation>
    <scope>NUCLEOTIDE SEQUENCE [LARGE SCALE GENOMIC DNA]</scope>
    <source>
        <strain evidence="2 3">JCM 13498</strain>
    </source>
</reference>
<dbReference type="Proteomes" id="UP000391834">
    <property type="component" value="Unassembled WGS sequence"/>
</dbReference>
<feature type="chain" id="PRO_5024374949" description="Lipoprotein" evidence="1">
    <location>
        <begin position="19"/>
        <end position="169"/>
    </location>
</feature>
<protein>
    <recommendedName>
        <fullName evidence="4">Lipoprotein</fullName>
    </recommendedName>
</protein>
<accession>A0A5M4AVU1</accession>
<sequence length="169" mass="19140">MKKLIILTLLSIIFTSCSQRLFDFTIVSTKNIELDKLSSLKKSSERTSGEDKASIIVFVPTHTIRIDQAIDNTIERIPGCVALLDGVVYSKFWWIPYIYGQQRFVIEATPLIDPAIANSSISLPRYGKVFLDKKGKFKSIEPITEADYQAEKSEIIQHSTKKNIESLKL</sequence>
<keyword evidence="1" id="KW-0732">Signal</keyword>
<feature type="signal peptide" evidence="1">
    <location>
        <begin position="1"/>
        <end position="18"/>
    </location>
</feature>